<keyword evidence="2" id="KW-1185">Reference proteome</keyword>
<accession>A0A2P6VP27</accession>
<gene>
    <name evidence="1" type="ORF">C2E20_1254</name>
</gene>
<reference evidence="1 2" key="1">
    <citation type="journal article" date="2018" name="Plant J.">
        <title>Genome sequences of Chlorella sorokiniana UTEX 1602 and Micractinium conductrix SAG 241.80: implications to maltose excretion by a green alga.</title>
        <authorList>
            <person name="Arriola M.B."/>
            <person name="Velmurugan N."/>
            <person name="Zhang Y."/>
            <person name="Plunkett M.H."/>
            <person name="Hondzo H."/>
            <person name="Barney B.M."/>
        </authorList>
    </citation>
    <scope>NUCLEOTIDE SEQUENCE [LARGE SCALE GENOMIC DNA]</scope>
    <source>
        <strain evidence="1 2">SAG 241.80</strain>
    </source>
</reference>
<organism evidence="1 2">
    <name type="scientific">Micractinium conductrix</name>
    <dbReference type="NCBI Taxonomy" id="554055"/>
    <lineage>
        <taxon>Eukaryota</taxon>
        <taxon>Viridiplantae</taxon>
        <taxon>Chlorophyta</taxon>
        <taxon>core chlorophytes</taxon>
        <taxon>Trebouxiophyceae</taxon>
        <taxon>Chlorellales</taxon>
        <taxon>Chlorellaceae</taxon>
        <taxon>Chlorella clade</taxon>
        <taxon>Micractinium</taxon>
    </lineage>
</organism>
<evidence type="ECO:0000313" key="2">
    <source>
        <dbReference type="Proteomes" id="UP000239649"/>
    </source>
</evidence>
<dbReference type="OrthoDB" id="515949at2759"/>
<name>A0A2P6VP27_9CHLO</name>
<proteinExistence type="predicted"/>
<dbReference type="AlphaFoldDB" id="A0A2P6VP27"/>
<sequence length="383" mass="37943">MRPAGTLATGAHAAVTLAAAGGGGVVAAGGAGAAWTSVEALLASLAPLQQGQTLTLAPLDDAPPPGKRQRCAAAAPAQPQAPVLALPIMLGGRLFSFSIAGDAAAVPAQADQVQLAWSECYGCREAVKLAASLRGRRRKNDETDPRNRKANLTLEFLTTHLIAAGLSLRDVCYFHGHCATTISRVARKLGMQVPYARSDRRAEAAPALLVAPAAAGDVQPAAAPADAPLQSQPPLPLPTAPQVAAALPPALPSPAAAAAAAAEVVEVAMGRGAGGGGGMPSHLLAVLHLPAVLQPAGRPPASLPASAPSLQGVEELPVVSEVHATAEHQRAALEAAAPQSTGVVALPAGAEAERQRAAGVAAAAAATLAQRGGGGSAHACCCH</sequence>
<evidence type="ECO:0000313" key="1">
    <source>
        <dbReference type="EMBL" id="PSC75851.1"/>
    </source>
</evidence>
<comment type="caution">
    <text evidence="1">The sequence shown here is derived from an EMBL/GenBank/DDBJ whole genome shotgun (WGS) entry which is preliminary data.</text>
</comment>
<protein>
    <submittedName>
        <fullName evidence="1">Uncharacterized protein</fullName>
    </submittedName>
</protein>
<dbReference type="EMBL" id="LHPF02000002">
    <property type="protein sequence ID" value="PSC75851.1"/>
    <property type="molecule type" value="Genomic_DNA"/>
</dbReference>
<dbReference type="Proteomes" id="UP000239649">
    <property type="component" value="Unassembled WGS sequence"/>
</dbReference>